<dbReference type="AlphaFoldDB" id="A0A511QG24"/>
<dbReference type="RefSeq" id="WP_039982224.1">
    <property type="nucleotide sequence ID" value="NZ_BAOJ01000098.1"/>
</dbReference>
<dbReference type="EMBL" id="BJXJ01000020">
    <property type="protein sequence ID" value="GEM76096.1"/>
    <property type="molecule type" value="Genomic_DNA"/>
</dbReference>
<evidence type="ECO:0000313" key="2">
    <source>
        <dbReference type="Proteomes" id="UP000321922"/>
    </source>
</evidence>
<evidence type="ECO:0008006" key="3">
    <source>
        <dbReference type="Google" id="ProtNLM"/>
    </source>
</evidence>
<accession>A0A511QG24</accession>
<dbReference type="Proteomes" id="UP000321922">
    <property type="component" value="Unassembled WGS sequence"/>
</dbReference>
<organism evidence="1 2">
    <name type="scientific">Vibrio sagamiensis NBRC 104589</name>
    <dbReference type="NCBI Taxonomy" id="1219064"/>
    <lineage>
        <taxon>Bacteria</taxon>
        <taxon>Pseudomonadati</taxon>
        <taxon>Pseudomonadota</taxon>
        <taxon>Gammaproteobacteria</taxon>
        <taxon>Vibrionales</taxon>
        <taxon>Vibrionaceae</taxon>
        <taxon>Vibrio</taxon>
    </lineage>
</organism>
<sequence>MTPTTPYEIQTHNVRELNKAWKQTTMLINESYRTKNFQAVDIQTKLLALLFSAYTEAIFSKLIHTPYALNSSEIDTLKTKFRNESFAGWKHCLNTMVAKISSKTEIEKENIRSDMLLILRDYIRQPSELRNRLAHGQWSIAMNRANTQENAQITQRIADLDVVKLEVYKKSFDLMSLILEDLVESPNKAHIDHYDTRLNHFNSEQAKMASWTIQGRIARLAPKPLR</sequence>
<proteinExistence type="predicted"/>
<name>A0A511QG24_9VIBR</name>
<protein>
    <recommendedName>
        <fullName evidence="3">RiboL-PSP-HEPN domain-containing protein</fullName>
    </recommendedName>
</protein>
<gene>
    <name evidence="1" type="ORF">VSA01S_22080</name>
</gene>
<dbReference type="OrthoDB" id="3035407at2"/>
<reference evidence="1 2" key="1">
    <citation type="submission" date="2019-07" db="EMBL/GenBank/DDBJ databases">
        <title>Whole genome shotgun sequence of Vibrio sagamiensis NBRC 104589.</title>
        <authorList>
            <person name="Hosoyama A."/>
            <person name="Uohara A."/>
            <person name="Ohji S."/>
            <person name="Ichikawa N."/>
        </authorList>
    </citation>
    <scope>NUCLEOTIDE SEQUENCE [LARGE SCALE GENOMIC DNA]</scope>
    <source>
        <strain evidence="1 2">NBRC 104589</strain>
    </source>
</reference>
<evidence type="ECO:0000313" key="1">
    <source>
        <dbReference type="EMBL" id="GEM76096.1"/>
    </source>
</evidence>
<comment type="caution">
    <text evidence="1">The sequence shown here is derived from an EMBL/GenBank/DDBJ whole genome shotgun (WGS) entry which is preliminary data.</text>
</comment>
<keyword evidence="2" id="KW-1185">Reference proteome</keyword>